<dbReference type="AlphaFoldDB" id="A0A4U2Z493"/>
<gene>
    <name evidence="7" type="ORF">FCU45_08275</name>
</gene>
<dbReference type="Gene3D" id="3.40.50.300">
    <property type="entry name" value="P-loop containing nucleotide triphosphate hydrolases"/>
    <property type="match status" value="2"/>
</dbReference>
<dbReference type="CDD" id="cd03221">
    <property type="entry name" value="ABCF_EF-3"/>
    <property type="match status" value="2"/>
</dbReference>
<reference evidence="7 8" key="1">
    <citation type="submission" date="2019-04" db="EMBL/GenBank/DDBJ databases">
        <title>Sulfurimonas crateris sp. nov. a facultative anaerobic sulfur-oxidizing chemolithautotrophic bacterium isolated from a terrestrial mud vulcano.</title>
        <authorList>
            <person name="Ratnikova N.M."/>
            <person name="Slobodkin A.I."/>
            <person name="Merkel A.Y."/>
            <person name="Novikov A."/>
            <person name="Bonch-Osmolovskaya E.A."/>
            <person name="Slobodkina G.B."/>
        </authorList>
    </citation>
    <scope>NUCLEOTIDE SEQUENCE [LARGE SCALE GENOMIC DNA]</scope>
    <source>
        <strain evidence="7 8">SN118</strain>
    </source>
</reference>
<evidence type="ECO:0000256" key="5">
    <source>
        <dbReference type="ARBA" id="ARBA00074044"/>
    </source>
</evidence>
<dbReference type="EMBL" id="SZPX01000006">
    <property type="protein sequence ID" value="TKI68948.1"/>
    <property type="molecule type" value="Genomic_DNA"/>
</dbReference>
<dbReference type="SMART" id="SM00382">
    <property type="entry name" value="AAA"/>
    <property type="match status" value="2"/>
</dbReference>
<keyword evidence="2" id="KW-0547">Nucleotide-binding</keyword>
<evidence type="ECO:0000256" key="3">
    <source>
        <dbReference type="ARBA" id="ARBA00022840"/>
    </source>
</evidence>
<keyword evidence="8" id="KW-1185">Reference proteome</keyword>
<protein>
    <recommendedName>
        <fullName evidence="5">Probable ATP-binding protein YbiT</fullName>
    </recommendedName>
</protein>
<dbReference type="GO" id="GO:0005524">
    <property type="term" value="F:ATP binding"/>
    <property type="evidence" value="ECO:0007669"/>
    <property type="project" value="UniProtKB-KW"/>
</dbReference>
<dbReference type="Pfam" id="PF12848">
    <property type="entry name" value="ABC_tran_Xtn"/>
    <property type="match status" value="1"/>
</dbReference>
<organism evidence="7 8">
    <name type="scientific">Sulfurimonas crateris</name>
    <dbReference type="NCBI Taxonomy" id="2574727"/>
    <lineage>
        <taxon>Bacteria</taxon>
        <taxon>Pseudomonadati</taxon>
        <taxon>Campylobacterota</taxon>
        <taxon>Epsilonproteobacteria</taxon>
        <taxon>Campylobacterales</taxon>
        <taxon>Sulfurimonadaceae</taxon>
        <taxon>Sulfurimonas</taxon>
    </lineage>
</organism>
<dbReference type="FunFam" id="3.40.50.300:FF:000070">
    <property type="entry name" value="Putative ABC transporter ATP-binding component"/>
    <property type="match status" value="1"/>
</dbReference>
<evidence type="ECO:0000256" key="2">
    <source>
        <dbReference type="ARBA" id="ARBA00022741"/>
    </source>
</evidence>
<sequence length="534" mass="60453">MVTVQNLTMRYGNRVLFQDINLKLDRHKRYGLIGANGAGKTTFLKILSGQINEYEGEVIIPKSNKVGVLGQNQYAYEDFTIADAVLYGNKRLYDAIKEKEVIYTTGDFEDDAVNNRLAELETICVEEDPTYEYDVNIAKILENVGIPASHHNELMSTLDSADKFKVLLAQVLYPKPDVLFLDEPTNNLDIDTISWLEHELQRHEGTMVVISHDRHFLNAVVTNILDVDYQKIREFTGTYDDWYIAANVIAKQQELNNAKKEKEKEQLEAFVRRFSANASKAKQATSRQKQLDKLVIDDIKPSSRRDPSIVFKAKRVMGDEALEIAGVNHSYGDNEVLKDITLKFEPDEKVALIGANGVGKTTLLKIIMEEMKPTSGEIHWGATIEQSYFPQDTADIIKGDGTLYDWLRGFDPKRDIAEIRNCLGRMLFSGEQQEKSVVSISGGEKHRMMLSKMMLEGGNFLVLDEPSNHLDLEAIVALGEALYNFKGNVICVSHDRELLDAFADRIIELREDGTYIDFKGSYEEFAEAKEKGEL</sequence>
<dbReference type="RefSeq" id="WP_137014191.1">
    <property type="nucleotide sequence ID" value="NZ_SZPX01000006.1"/>
</dbReference>
<comment type="similarity">
    <text evidence="4">Belongs to the ABC transporter superfamily. ABCF family. YbiT subfamily.</text>
</comment>
<dbReference type="FunFam" id="3.40.50.300:FF:000011">
    <property type="entry name" value="Putative ABC transporter ATP-binding component"/>
    <property type="match status" value="1"/>
</dbReference>
<dbReference type="InterPro" id="IPR032781">
    <property type="entry name" value="ABC_tran_Xtn"/>
</dbReference>
<dbReference type="OrthoDB" id="9762369at2"/>
<proteinExistence type="inferred from homology"/>
<evidence type="ECO:0000313" key="8">
    <source>
        <dbReference type="Proteomes" id="UP000309561"/>
    </source>
</evidence>
<dbReference type="GO" id="GO:0016887">
    <property type="term" value="F:ATP hydrolysis activity"/>
    <property type="evidence" value="ECO:0007669"/>
    <property type="project" value="InterPro"/>
</dbReference>
<evidence type="ECO:0000313" key="7">
    <source>
        <dbReference type="EMBL" id="TKI68948.1"/>
    </source>
</evidence>
<dbReference type="InterPro" id="IPR003593">
    <property type="entry name" value="AAA+_ATPase"/>
</dbReference>
<accession>A0A4U2Z493</accession>
<dbReference type="Pfam" id="PF00005">
    <property type="entry name" value="ABC_tran"/>
    <property type="match status" value="2"/>
</dbReference>
<comment type="caution">
    <text evidence="7">The sequence shown here is derived from an EMBL/GenBank/DDBJ whole genome shotgun (WGS) entry which is preliminary data.</text>
</comment>
<dbReference type="PANTHER" id="PTHR42855:SF2">
    <property type="entry name" value="DRUG RESISTANCE ABC TRANSPORTER,ATP-BINDING PROTEIN"/>
    <property type="match status" value="1"/>
</dbReference>
<dbReference type="InterPro" id="IPR027417">
    <property type="entry name" value="P-loop_NTPase"/>
</dbReference>
<dbReference type="PANTHER" id="PTHR42855">
    <property type="entry name" value="ABC TRANSPORTER ATP-BINDING SUBUNIT"/>
    <property type="match status" value="1"/>
</dbReference>
<evidence type="ECO:0000259" key="6">
    <source>
        <dbReference type="PROSITE" id="PS50893"/>
    </source>
</evidence>
<name>A0A4U2Z493_9BACT</name>
<feature type="domain" description="ABC transporter" evidence="6">
    <location>
        <begin position="322"/>
        <end position="534"/>
    </location>
</feature>
<dbReference type="Proteomes" id="UP000309561">
    <property type="component" value="Unassembled WGS sequence"/>
</dbReference>
<dbReference type="PROSITE" id="PS50893">
    <property type="entry name" value="ABC_TRANSPORTER_2"/>
    <property type="match status" value="2"/>
</dbReference>
<dbReference type="InterPro" id="IPR003439">
    <property type="entry name" value="ABC_transporter-like_ATP-bd"/>
</dbReference>
<dbReference type="InterPro" id="IPR051309">
    <property type="entry name" value="ABCF_ATPase"/>
</dbReference>
<keyword evidence="3 7" id="KW-0067">ATP-binding</keyword>
<evidence type="ECO:0000256" key="4">
    <source>
        <dbReference type="ARBA" id="ARBA00061551"/>
    </source>
</evidence>
<evidence type="ECO:0000256" key="1">
    <source>
        <dbReference type="ARBA" id="ARBA00022737"/>
    </source>
</evidence>
<keyword evidence="1" id="KW-0677">Repeat</keyword>
<feature type="domain" description="ABC transporter" evidence="6">
    <location>
        <begin position="2"/>
        <end position="255"/>
    </location>
</feature>
<dbReference type="SUPFAM" id="SSF52540">
    <property type="entry name" value="P-loop containing nucleoside triphosphate hydrolases"/>
    <property type="match status" value="2"/>
</dbReference>